<dbReference type="PANTHER" id="PTHR11927:SF9">
    <property type="entry name" value="L-FUCOSYLTRANSFERASE"/>
    <property type="match status" value="1"/>
</dbReference>
<dbReference type="STRING" id="1798491.A3C87_03120"/>
<comment type="caution">
    <text evidence="3">The sequence shown here is derived from an EMBL/GenBank/DDBJ whole genome shotgun (WGS) entry which is preliminary data.</text>
</comment>
<accession>A0A1F6DIA6</accession>
<keyword evidence="1" id="KW-0328">Glycosyltransferase</keyword>
<dbReference type="AlphaFoldDB" id="A0A1F6DIA6"/>
<dbReference type="EMBL" id="MFLE01000025">
    <property type="protein sequence ID" value="OGG61116.1"/>
    <property type="molecule type" value="Genomic_DNA"/>
</dbReference>
<evidence type="ECO:0000313" key="4">
    <source>
        <dbReference type="Proteomes" id="UP000176511"/>
    </source>
</evidence>
<name>A0A1F6DIA6_9BACT</name>
<sequence length="296" mass="34348">MQKTVIVKLKGGMGNQMFQYAFSRALIAAAKKHGEAISVEYDITGYGEHGRVKKDTLRTFDLQKLSCEIVIADEYVALAARNPFGVISKIIRRIITKFFTPDTVRYDETLLMPPYKNYYEGYWQSEKYFKNIEQEIRQHFTFREPLGPVAQAMKEKIENDPHAVGIFFRRTDYVGHSDLDVCDDTYYSRALAKMRELVPNMHLYVMSDDIEWVKQNGNLPEGTTYVSSPSISYIEEMEISTACKHHIIPNSTFAWWGAWLNTNPDKISIAPKLWSKKTNTTWYKDIIPKTKNWLRA</sequence>
<evidence type="ECO:0000256" key="2">
    <source>
        <dbReference type="ARBA" id="ARBA00022679"/>
    </source>
</evidence>
<dbReference type="GO" id="GO:0005975">
    <property type="term" value="P:carbohydrate metabolic process"/>
    <property type="evidence" value="ECO:0007669"/>
    <property type="project" value="InterPro"/>
</dbReference>
<reference evidence="3 4" key="1">
    <citation type="journal article" date="2016" name="Nat. Commun.">
        <title>Thousands of microbial genomes shed light on interconnected biogeochemical processes in an aquifer system.</title>
        <authorList>
            <person name="Anantharaman K."/>
            <person name="Brown C.T."/>
            <person name="Hug L.A."/>
            <person name="Sharon I."/>
            <person name="Castelle C.J."/>
            <person name="Probst A.J."/>
            <person name="Thomas B.C."/>
            <person name="Singh A."/>
            <person name="Wilkins M.J."/>
            <person name="Karaoz U."/>
            <person name="Brodie E.L."/>
            <person name="Williams K.H."/>
            <person name="Hubbard S.S."/>
            <person name="Banfield J.F."/>
        </authorList>
    </citation>
    <scope>NUCLEOTIDE SEQUENCE [LARGE SCALE GENOMIC DNA]</scope>
</reference>
<dbReference type="GO" id="GO:0008107">
    <property type="term" value="F:galactoside 2-alpha-L-fucosyltransferase activity"/>
    <property type="evidence" value="ECO:0007669"/>
    <property type="project" value="InterPro"/>
</dbReference>
<gene>
    <name evidence="3" type="ORF">A3C87_03120</name>
</gene>
<evidence type="ECO:0008006" key="5">
    <source>
        <dbReference type="Google" id="ProtNLM"/>
    </source>
</evidence>
<dbReference type="InterPro" id="IPR002516">
    <property type="entry name" value="Glyco_trans_11"/>
</dbReference>
<evidence type="ECO:0000256" key="1">
    <source>
        <dbReference type="ARBA" id="ARBA00022676"/>
    </source>
</evidence>
<evidence type="ECO:0000313" key="3">
    <source>
        <dbReference type="EMBL" id="OGG61116.1"/>
    </source>
</evidence>
<proteinExistence type="predicted"/>
<dbReference type="CDD" id="cd11301">
    <property type="entry name" value="Fut1_Fut2_like"/>
    <property type="match status" value="1"/>
</dbReference>
<dbReference type="Proteomes" id="UP000176511">
    <property type="component" value="Unassembled WGS sequence"/>
</dbReference>
<dbReference type="PANTHER" id="PTHR11927">
    <property type="entry name" value="GALACTOSIDE 2-L-FUCOSYLTRANSFERASE"/>
    <property type="match status" value="1"/>
</dbReference>
<dbReference type="Pfam" id="PF01531">
    <property type="entry name" value="Glyco_transf_11"/>
    <property type="match status" value="1"/>
</dbReference>
<dbReference type="GO" id="GO:0016020">
    <property type="term" value="C:membrane"/>
    <property type="evidence" value="ECO:0007669"/>
    <property type="project" value="InterPro"/>
</dbReference>
<organism evidence="3 4">
    <name type="scientific">Candidatus Kaiserbacteria bacterium RIFCSPHIGHO2_02_FULL_49_34</name>
    <dbReference type="NCBI Taxonomy" id="1798491"/>
    <lineage>
        <taxon>Bacteria</taxon>
        <taxon>Candidatus Kaiseribacteriota</taxon>
    </lineage>
</organism>
<protein>
    <recommendedName>
        <fullName evidence="5">Glycosyl transferase family 11</fullName>
    </recommendedName>
</protein>
<keyword evidence="2" id="KW-0808">Transferase</keyword>